<evidence type="ECO:0000259" key="2">
    <source>
        <dbReference type="Pfam" id="PF00190"/>
    </source>
</evidence>
<proteinExistence type="predicted"/>
<evidence type="ECO:0000313" key="4">
    <source>
        <dbReference type="Proteomes" id="UP000242877"/>
    </source>
</evidence>
<organism evidence="3 4">
    <name type="scientific">Ascosphaera apis ARSEF 7405</name>
    <dbReference type="NCBI Taxonomy" id="392613"/>
    <lineage>
        <taxon>Eukaryota</taxon>
        <taxon>Fungi</taxon>
        <taxon>Dikarya</taxon>
        <taxon>Ascomycota</taxon>
        <taxon>Pezizomycotina</taxon>
        <taxon>Eurotiomycetes</taxon>
        <taxon>Eurotiomycetidae</taxon>
        <taxon>Onygenales</taxon>
        <taxon>Ascosphaeraceae</taxon>
        <taxon>Ascosphaera</taxon>
    </lineage>
</organism>
<dbReference type="Proteomes" id="UP000242877">
    <property type="component" value="Unassembled WGS sequence"/>
</dbReference>
<dbReference type="VEuPathDB" id="FungiDB:AAP_04622"/>
<protein>
    <submittedName>
        <fullName evidence="3">Cupin, RmlC-type</fullName>
    </submittedName>
</protein>
<feature type="compositionally biased region" description="Pro residues" evidence="1">
    <location>
        <begin position="7"/>
        <end position="18"/>
    </location>
</feature>
<evidence type="ECO:0000256" key="1">
    <source>
        <dbReference type="SAM" id="MobiDB-lite"/>
    </source>
</evidence>
<dbReference type="AlphaFoldDB" id="A0A166NB56"/>
<dbReference type="Pfam" id="PF00190">
    <property type="entry name" value="Cupin_1"/>
    <property type="match status" value="1"/>
</dbReference>
<keyword evidence="4" id="KW-1185">Reference proteome</keyword>
<dbReference type="SUPFAM" id="SSF51182">
    <property type="entry name" value="RmlC-like cupins"/>
    <property type="match status" value="1"/>
</dbReference>
<accession>A0A166NB56</accession>
<name>A0A166NB56_9EURO</name>
<gene>
    <name evidence="3" type="ORF">AAP_04622</name>
</gene>
<dbReference type="Gene3D" id="2.60.120.10">
    <property type="entry name" value="Jelly Rolls"/>
    <property type="match status" value="1"/>
</dbReference>
<dbReference type="InterPro" id="IPR011051">
    <property type="entry name" value="RmlC_Cupin_sf"/>
</dbReference>
<dbReference type="InterPro" id="IPR006045">
    <property type="entry name" value="Cupin_1"/>
</dbReference>
<dbReference type="InterPro" id="IPR014710">
    <property type="entry name" value="RmlC-like_jellyroll"/>
</dbReference>
<sequence length="107" mass="12163">MRTIPHPRNPGPGVPESPPESETKVRLWGYPIVFKFKENPCAYYPPHFHERATTHYITRGQLELSFVDGEEKGHKKLNTGDRFDIPARQNVEITVGIDGCEYLVGSI</sequence>
<dbReference type="OrthoDB" id="5270965at2759"/>
<dbReference type="EMBL" id="AZGZ01000023">
    <property type="protein sequence ID" value="KZZ88830.1"/>
    <property type="molecule type" value="Genomic_DNA"/>
</dbReference>
<reference evidence="3 4" key="1">
    <citation type="journal article" date="2016" name="Genome Biol. Evol.">
        <title>Divergent and convergent evolution of fungal pathogenicity.</title>
        <authorList>
            <person name="Shang Y."/>
            <person name="Xiao G."/>
            <person name="Zheng P."/>
            <person name="Cen K."/>
            <person name="Zhan S."/>
            <person name="Wang C."/>
        </authorList>
    </citation>
    <scope>NUCLEOTIDE SEQUENCE [LARGE SCALE GENOMIC DNA]</scope>
    <source>
        <strain evidence="3 4">ARSEF 7405</strain>
    </source>
</reference>
<feature type="region of interest" description="Disordered" evidence="1">
    <location>
        <begin position="1"/>
        <end position="22"/>
    </location>
</feature>
<feature type="domain" description="Cupin type-1" evidence="2">
    <location>
        <begin position="35"/>
        <end position="87"/>
    </location>
</feature>
<comment type="caution">
    <text evidence="3">The sequence shown here is derived from an EMBL/GenBank/DDBJ whole genome shotgun (WGS) entry which is preliminary data.</text>
</comment>
<evidence type="ECO:0000313" key="3">
    <source>
        <dbReference type="EMBL" id="KZZ88830.1"/>
    </source>
</evidence>